<proteinExistence type="inferred from homology"/>
<dbReference type="GO" id="GO:0005524">
    <property type="term" value="F:ATP binding"/>
    <property type="evidence" value="ECO:0007669"/>
    <property type="project" value="UniProtKB-KW"/>
</dbReference>
<accession>A0A8J7GMH4</accession>
<keyword evidence="4" id="KW-0418">Kinase</keyword>
<sequence length="236" mass="26322">MTWHPVEIGRSGAVVEWREGMFRKTSDDPRMDLEAEGARLRWLRDAGIPTAEVLDCGPGYLITAEVPGRSAADPWPVELRPRVIDALADLLIALHALPVEDCPYDRSLHVTLPEALRAEPDLDDLDEARRGWTRDQLVEELGRTQPASEDLVVTHGDLCMPNVLFAPDTCRVTGVIDAGRMGVADRWVDLAIATRSMTSRLNAQYGPWAAERFLTRYGTEPDPGKTAFYRLLDEFA</sequence>
<dbReference type="NCBIfam" id="NF033068">
    <property type="entry name" value="APH_3p"/>
    <property type="match status" value="1"/>
</dbReference>
<evidence type="ECO:0000313" key="11">
    <source>
        <dbReference type="Proteomes" id="UP000622552"/>
    </source>
</evidence>
<gene>
    <name evidence="10" type="ORF">IW245_005777</name>
</gene>
<keyword evidence="11" id="KW-1185">Reference proteome</keyword>
<protein>
    <submittedName>
        <fullName evidence="10">Aminoglycoside phosphotransferase</fullName>
    </submittedName>
</protein>
<feature type="binding site" evidence="8">
    <location>
        <position position="162"/>
    </location>
    <ligand>
        <name>Mg(2+)</name>
        <dbReference type="ChEBI" id="CHEBI:18420"/>
    </ligand>
</feature>
<dbReference type="PANTHER" id="PTHR21310:SF41">
    <property type="entry name" value="3'-PHOSPHOTRANSFERASE, PUTATIVE-RELATED"/>
    <property type="match status" value="1"/>
</dbReference>
<dbReference type="InterPro" id="IPR024165">
    <property type="entry name" value="Kan/Strep_kinase"/>
</dbReference>
<dbReference type="CDD" id="cd05150">
    <property type="entry name" value="APH"/>
    <property type="match status" value="1"/>
</dbReference>
<organism evidence="10 11">
    <name type="scientific">Longispora fulva</name>
    <dbReference type="NCBI Taxonomy" id="619741"/>
    <lineage>
        <taxon>Bacteria</taxon>
        <taxon>Bacillati</taxon>
        <taxon>Actinomycetota</taxon>
        <taxon>Actinomycetes</taxon>
        <taxon>Micromonosporales</taxon>
        <taxon>Micromonosporaceae</taxon>
        <taxon>Longispora</taxon>
    </lineage>
</organism>
<dbReference type="Proteomes" id="UP000622552">
    <property type="component" value="Unassembled WGS sequence"/>
</dbReference>
<dbReference type="EMBL" id="JADOUF010000001">
    <property type="protein sequence ID" value="MBG6139583.1"/>
    <property type="molecule type" value="Genomic_DNA"/>
</dbReference>
<dbReference type="Gene3D" id="3.90.1200.10">
    <property type="match status" value="1"/>
</dbReference>
<dbReference type="InterPro" id="IPR051678">
    <property type="entry name" value="AGP_Transferase"/>
</dbReference>
<feature type="domain" description="Aminoglycoside phosphotransferase" evidence="9">
    <location>
        <begin position="26"/>
        <end position="228"/>
    </location>
</feature>
<evidence type="ECO:0000256" key="6">
    <source>
        <dbReference type="ARBA" id="ARBA00023251"/>
    </source>
</evidence>
<dbReference type="GO" id="GO:0016773">
    <property type="term" value="F:phosphotransferase activity, alcohol group as acceptor"/>
    <property type="evidence" value="ECO:0007669"/>
    <property type="project" value="InterPro"/>
</dbReference>
<comment type="similarity">
    <text evidence="1">Belongs to the aminoglycoside phosphotransferase family.</text>
</comment>
<dbReference type="InterPro" id="IPR002575">
    <property type="entry name" value="Aminoglycoside_PTrfase"/>
</dbReference>
<dbReference type="GO" id="GO:0016301">
    <property type="term" value="F:kinase activity"/>
    <property type="evidence" value="ECO:0007669"/>
    <property type="project" value="UniProtKB-KW"/>
</dbReference>
<feature type="active site" description="Proton acceptor" evidence="7">
    <location>
        <position position="157"/>
    </location>
</feature>
<evidence type="ECO:0000256" key="3">
    <source>
        <dbReference type="ARBA" id="ARBA00022741"/>
    </source>
</evidence>
<dbReference type="AlphaFoldDB" id="A0A8J7GMH4"/>
<dbReference type="GO" id="GO:0046677">
    <property type="term" value="P:response to antibiotic"/>
    <property type="evidence" value="ECO:0007669"/>
    <property type="project" value="UniProtKB-KW"/>
</dbReference>
<dbReference type="Gene3D" id="3.30.200.20">
    <property type="entry name" value="Phosphorylase Kinase, domain 1"/>
    <property type="match status" value="1"/>
</dbReference>
<keyword evidence="2" id="KW-0808">Transferase</keyword>
<evidence type="ECO:0000256" key="4">
    <source>
        <dbReference type="ARBA" id="ARBA00022777"/>
    </source>
</evidence>
<comment type="caution">
    <text evidence="10">The sequence shown here is derived from an EMBL/GenBank/DDBJ whole genome shotgun (WGS) entry which is preliminary data.</text>
</comment>
<reference evidence="10" key="1">
    <citation type="submission" date="2020-11" db="EMBL/GenBank/DDBJ databases">
        <title>Sequencing the genomes of 1000 actinobacteria strains.</title>
        <authorList>
            <person name="Klenk H.-P."/>
        </authorList>
    </citation>
    <scope>NUCLEOTIDE SEQUENCE</scope>
    <source>
        <strain evidence="10">DSM 45356</strain>
    </source>
</reference>
<keyword evidence="5" id="KW-0067">ATP-binding</keyword>
<dbReference type="GO" id="GO:0046872">
    <property type="term" value="F:metal ion binding"/>
    <property type="evidence" value="ECO:0007669"/>
    <property type="project" value="UniProtKB-KW"/>
</dbReference>
<evidence type="ECO:0000256" key="2">
    <source>
        <dbReference type="ARBA" id="ARBA00022679"/>
    </source>
</evidence>
<keyword evidence="3" id="KW-0547">Nucleotide-binding</keyword>
<evidence type="ECO:0000313" key="10">
    <source>
        <dbReference type="EMBL" id="MBG6139583.1"/>
    </source>
</evidence>
<dbReference type="SUPFAM" id="SSF56112">
    <property type="entry name" value="Protein kinase-like (PK-like)"/>
    <property type="match status" value="1"/>
</dbReference>
<dbReference type="Pfam" id="PF01636">
    <property type="entry name" value="APH"/>
    <property type="match status" value="1"/>
</dbReference>
<evidence type="ECO:0000259" key="9">
    <source>
        <dbReference type="Pfam" id="PF01636"/>
    </source>
</evidence>
<evidence type="ECO:0000256" key="1">
    <source>
        <dbReference type="ARBA" id="ARBA00006219"/>
    </source>
</evidence>
<keyword evidence="8" id="KW-0460">Magnesium</keyword>
<name>A0A8J7GMH4_9ACTN</name>
<dbReference type="InterPro" id="IPR011009">
    <property type="entry name" value="Kinase-like_dom_sf"/>
</dbReference>
<dbReference type="PANTHER" id="PTHR21310">
    <property type="entry name" value="AMINOGLYCOSIDE PHOSPHOTRANSFERASE-RELATED-RELATED"/>
    <property type="match status" value="1"/>
</dbReference>
<evidence type="ECO:0000256" key="8">
    <source>
        <dbReference type="PIRSR" id="PIRSR000706-2"/>
    </source>
</evidence>
<keyword evidence="6" id="KW-0046">Antibiotic resistance</keyword>
<dbReference type="PIRSF" id="PIRSF000706">
    <property type="entry name" value="Kanamycin_kin"/>
    <property type="match status" value="1"/>
</dbReference>
<evidence type="ECO:0000256" key="7">
    <source>
        <dbReference type="PIRSR" id="PIRSR000706-1"/>
    </source>
</evidence>
<feature type="binding site" evidence="8">
    <location>
        <position position="177"/>
    </location>
    <ligand>
        <name>Mg(2+)</name>
        <dbReference type="ChEBI" id="CHEBI:18420"/>
    </ligand>
</feature>
<keyword evidence="8" id="KW-0479">Metal-binding</keyword>
<evidence type="ECO:0000256" key="5">
    <source>
        <dbReference type="ARBA" id="ARBA00022840"/>
    </source>
</evidence>